<reference evidence="3" key="1">
    <citation type="submission" date="2022-01" db="EMBL/GenBank/DDBJ databases">
        <authorList>
            <person name="Wang Y."/>
        </authorList>
    </citation>
    <scope>NUCLEOTIDE SEQUENCE</scope>
    <source>
        <strain evidence="3">WB101</strain>
    </source>
</reference>
<dbReference type="Proteomes" id="UP001165366">
    <property type="component" value="Unassembled WGS sequence"/>
</dbReference>
<dbReference type="RefSeq" id="WP_237854958.1">
    <property type="nucleotide sequence ID" value="NZ_JAKLWS010000018.1"/>
</dbReference>
<feature type="domain" description="Inner membrane protein YgaP-like transmembrane" evidence="2">
    <location>
        <begin position="1"/>
        <end position="66"/>
    </location>
</feature>
<protein>
    <submittedName>
        <fullName evidence="3">DUF2892 domain-containing protein</fullName>
    </submittedName>
</protein>
<proteinExistence type="predicted"/>
<evidence type="ECO:0000313" key="3">
    <source>
        <dbReference type="EMBL" id="MCG2589598.1"/>
    </source>
</evidence>
<feature type="transmembrane region" description="Helical" evidence="1">
    <location>
        <begin position="12"/>
        <end position="29"/>
    </location>
</feature>
<reference evidence="3" key="2">
    <citation type="submission" date="2024-05" db="EMBL/GenBank/DDBJ databases">
        <title>Rhodohalobacter halophilus gen. nov., sp. nov., a moderately halophilic member of the family Balneolaceae.</title>
        <authorList>
            <person name="Xia J."/>
        </authorList>
    </citation>
    <scope>NUCLEOTIDE SEQUENCE</scope>
    <source>
        <strain evidence="3">WB101</strain>
    </source>
</reference>
<name>A0ABS9KFI0_9BACT</name>
<evidence type="ECO:0000256" key="1">
    <source>
        <dbReference type="SAM" id="Phobius"/>
    </source>
</evidence>
<keyword evidence="1" id="KW-1133">Transmembrane helix</keyword>
<dbReference type="Pfam" id="PF11127">
    <property type="entry name" value="YgaP-like_TM"/>
    <property type="match status" value="1"/>
</dbReference>
<keyword evidence="4" id="KW-1185">Reference proteome</keyword>
<keyword evidence="1" id="KW-0812">Transmembrane</keyword>
<dbReference type="EMBL" id="JAKLWS010000018">
    <property type="protein sequence ID" value="MCG2589598.1"/>
    <property type="molecule type" value="Genomic_DNA"/>
</dbReference>
<evidence type="ECO:0000313" key="4">
    <source>
        <dbReference type="Proteomes" id="UP001165366"/>
    </source>
</evidence>
<accession>A0ABS9KFI0</accession>
<evidence type="ECO:0000259" key="2">
    <source>
        <dbReference type="Pfam" id="PF11127"/>
    </source>
</evidence>
<gene>
    <name evidence="3" type="ORF">L6773_13545</name>
</gene>
<sequence length="68" mass="7153">MKKNMGSIDRTIRTVIAIVVAILYFTGAISGTVAIVLGVLAAVFLLTSLIGTCPLYLPVGLSTKKETK</sequence>
<keyword evidence="1" id="KW-0472">Membrane</keyword>
<dbReference type="InterPro" id="IPR021309">
    <property type="entry name" value="YgaP-like_TM"/>
</dbReference>
<comment type="caution">
    <text evidence="3">The sequence shown here is derived from an EMBL/GenBank/DDBJ whole genome shotgun (WGS) entry which is preliminary data.</text>
</comment>
<feature type="transmembrane region" description="Helical" evidence="1">
    <location>
        <begin position="35"/>
        <end position="59"/>
    </location>
</feature>
<organism evidence="3 4">
    <name type="scientific">Rhodohalobacter sulfatireducens</name>
    <dbReference type="NCBI Taxonomy" id="2911366"/>
    <lineage>
        <taxon>Bacteria</taxon>
        <taxon>Pseudomonadati</taxon>
        <taxon>Balneolota</taxon>
        <taxon>Balneolia</taxon>
        <taxon>Balneolales</taxon>
        <taxon>Balneolaceae</taxon>
        <taxon>Rhodohalobacter</taxon>
    </lineage>
</organism>